<dbReference type="PANTHER" id="PTHR31374">
    <property type="entry name" value="AUXIN-INDUCED PROTEIN-LIKE-RELATED"/>
    <property type="match status" value="1"/>
</dbReference>
<gene>
    <name evidence="2" type="ORF">FPE_LOCUS9517</name>
</gene>
<sequence>MPDATESGLVLLMICQDEVSSLYNLPDDVKEGHFAVHTVDDGESRRSIIELSYLAHPGFLKLLLQAEEEFGFRQNGILAVPCDYGDLQRLESKESSDSDSIVCRFTLV</sequence>
<name>A0AAD2DPE3_9LAMI</name>
<dbReference type="PANTHER" id="PTHR31374:SF153">
    <property type="entry name" value="AUXIN-RESPONSIVE PROTEIN SAUR36-LIKE"/>
    <property type="match status" value="1"/>
</dbReference>
<proteinExistence type="inferred from homology"/>
<organism evidence="2 3">
    <name type="scientific">Fraxinus pennsylvanica</name>
    <dbReference type="NCBI Taxonomy" id="56036"/>
    <lineage>
        <taxon>Eukaryota</taxon>
        <taxon>Viridiplantae</taxon>
        <taxon>Streptophyta</taxon>
        <taxon>Embryophyta</taxon>
        <taxon>Tracheophyta</taxon>
        <taxon>Spermatophyta</taxon>
        <taxon>Magnoliopsida</taxon>
        <taxon>eudicotyledons</taxon>
        <taxon>Gunneridae</taxon>
        <taxon>Pentapetalae</taxon>
        <taxon>asterids</taxon>
        <taxon>lamiids</taxon>
        <taxon>Lamiales</taxon>
        <taxon>Oleaceae</taxon>
        <taxon>Oleeae</taxon>
        <taxon>Fraxinus</taxon>
    </lineage>
</organism>
<dbReference type="GO" id="GO:0009733">
    <property type="term" value="P:response to auxin"/>
    <property type="evidence" value="ECO:0007669"/>
    <property type="project" value="InterPro"/>
</dbReference>
<evidence type="ECO:0000313" key="3">
    <source>
        <dbReference type="Proteomes" id="UP000834106"/>
    </source>
</evidence>
<reference evidence="2" key="1">
    <citation type="submission" date="2023-05" db="EMBL/GenBank/DDBJ databases">
        <authorList>
            <person name="Huff M."/>
        </authorList>
    </citation>
    <scope>NUCLEOTIDE SEQUENCE</scope>
</reference>
<dbReference type="Proteomes" id="UP000834106">
    <property type="component" value="Chromosome 5"/>
</dbReference>
<evidence type="ECO:0000256" key="1">
    <source>
        <dbReference type="ARBA" id="ARBA00006974"/>
    </source>
</evidence>
<keyword evidence="3" id="KW-1185">Reference proteome</keyword>
<accession>A0AAD2DPE3</accession>
<protein>
    <submittedName>
        <fullName evidence="2">Uncharacterized protein</fullName>
    </submittedName>
</protein>
<dbReference type="Pfam" id="PF02519">
    <property type="entry name" value="Auxin_inducible"/>
    <property type="match status" value="1"/>
</dbReference>
<dbReference type="InterPro" id="IPR003676">
    <property type="entry name" value="SAUR_fam"/>
</dbReference>
<dbReference type="AlphaFoldDB" id="A0AAD2DPE3"/>
<comment type="similarity">
    <text evidence="1">Belongs to the ARG7 family.</text>
</comment>
<dbReference type="EMBL" id="OU503040">
    <property type="protein sequence ID" value="CAI9762087.1"/>
    <property type="molecule type" value="Genomic_DNA"/>
</dbReference>
<evidence type="ECO:0000313" key="2">
    <source>
        <dbReference type="EMBL" id="CAI9762087.1"/>
    </source>
</evidence>